<organism evidence="1 2">
    <name type="scientific">Stenotrophomonas panacihumi</name>
    <dbReference type="NCBI Taxonomy" id="676599"/>
    <lineage>
        <taxon>Bacteria</taxon>
        <taxon>Pseudomonadati</taxon>
        <taxon>Pseudomonadota</taxon>
        <taxon>Gammaproteobacteria</taxon>
        <taxon>Lysobacterales</taxon>
        <taxon>Lysobacteraceae</taxon>
        <taxon>Stenotrophomonas</taxon>
    </lineage>
</organism>
<dbReference type="Gene3D" id="2.40.10.120">
    <property type="match status" value="1"/>
</dbReference>
<dbReference type="Pfam" id="PF13365">
    <property type="entry name" value="Trypsin_2"/>
    <property type="match status" value="1"/>
</dbReference>
<dbReference type="AlphaFoldDB" id="A0A0R0AQ41"/>
<evidence type="ECO:0000313" key="1">
    <source>
        <dbReference type="EMBL" id="KRG47355.1"/>
    </source>
</evidence>
<dbReference type="STRING" id="676599.ARC20_03225"/>
<reference evidence="1 2" key="1">
    <citation type="submission" date="2015-10" db="EMBL/GenBank/DDBJ databases">
        <title>Genome sequencing and analysis of members of genus Stenotrophomonas.</title>
        <authorList>
            <person name="Patil P.P."/>
            <person name="Midha S."/>
            <person name="Patil P.B."/>
        </authorList>
    </citation>
    <scope>NUCLEOTIDE SEQUENCE [LARGE SCALE GENOMIC DNA]</scope>
    <source>
        <strain evidence="1 2">JCM 16536</strain>
    </source>
</reference>
<gene>
    <name evidence="1" type="ORF">ARC20_03225</name>
</gene>
<dbReference type="RefSeq" id="WP_057643399.1">
    <property type="nucleotide sequence ID" value="NZ_LLXU01000035.1"/>
</dbReference>
<proteinExistence type="predicted"/>
<dbReference type="Proteomes" id="UP000051802">
    <property type="component" value="Unassembled WGS sequence"/>
</dbReference>
<accession>A0A0R0AQ41</accession>
<sequence>MIPSNVFTRVLQVKVGDQTGTLFVGDVDGREYLITARHVLTDWDPERPIELWHEGHWKPLGVVVVGMTDEAEDVVVLATNVRLAPGLDLPLNANDLIWGQDVYFLGFPHGWRAEAAPEVNRGFPLPFVKKAILSAVHPQGGVETYFLDGHNNPGFSGGPLVFKPPGTDRFKVAGIVTAFRYVDEPIYDGDQELPFVLRQNTGIMVATGVSSALRLINANPIGFALPA</sequence>
<comment type="caution">
    <text evidence="1">The sequence shown here is derived from an EMBL/GenBank/DDBJ whole genome shotgun (WGS) entry which is preliminary data.</text>
</comment>
<dbReference type="InterPro" id="IPR009003">
    <property type="entry name" value="Peptidase_S1_PA"/>
</dbReference>
<keyword evidence="2" id="KW-1185">Reference proteome</keyword>
<name>A0A0R0AQ41_9GAMM</name>
<protein>
    <recommendedName>
        <fullName evidence="3">Peptidase S1</fullName>
    </recommendedName>
</protein>
<evidence type="ECO:0000313" key="2">
    <source>
        <dbReference type="Proteomes" id="UP000051802"/>
    </source>
</evidence>
<dbReference type="EMBL" id="LLXU01000035">
    <property type="protein sequence ID" value="KRG47355.1"/>
    <property type="molecule type" value="Genomic_DNA"/>
</dbReference>
<dbReference type="SUPFAM" id="SSF50494">
    <property type="entry name" value="Trypsin-like serine proteases"/>
    <property type="match status" value="1"/>
</dbReference>
<evidence type="ECO:0008006" key="3">
    <source>
        <dbReference type="Google" id="ProtNLM"/>
    </source>
</evidence>